<accession>A0AAV1F0N9</accession>
<evidence type="ECO:0000313" key="2">
    <source>
        <dbReference type="Proteomes" id="UP001178508"/>
    </source>
</evidence>
<protein>
    <submittedName>
        <fullName evidence="1">Uncharacterized protein</fullName>
    </submittedName>
</protein>
<sequence>MSDGCQVSPGSPSCLFECLCMCAIGCHNDGGDGRIEFQDTVWFDDALPGELTPGQLETLLQTDLRTPEQLGEP</sequence>
<dbReference type="Proteomes" id="UP001178508">
    <property type="component" value="Chromosome 4"/>
</dbReference>
<keyword evidence="2" id="KW-1185">Reference proteome</keyword>
<evidence type="ECO:0000313" key="1">
    <source>
        <dbReference type="EMBL" id="CAJ1054353.1"/>
    </source>
</evidence>
<dbReference type="EMBL" id="OY660867">
    <property type="protein sequence ID" value="CAJ1054353.1"/>
    <property type="molecule type" value="Genomic_DNA"/>
</dbReference>
<name>A0AAV1F0N9_XYRNO</name>
<dbReference type="AlphaFoldDB" id="A0AAV1F0N9"/>
<organism evidence="1 2">
    <name type="scientific">Xyrichtys novacula</name>
    <name type="common">Pearly razorfish</name>
    <name type="synonym">Hemipteronotus novacula</name>
    <dbReference type="NCBI Taxonomy" id="13765"/>
    <lineage>
        <taxon>Eukaryota</taxon>
        <taxon>Metazoa</taxon>
        <taxon>Chordata</taxon>
        <taxon>Craniata</taxon>
        <taxon>Vertebrata</taxon>
        <taxon>Euteleostomi</taxon>
        <taxon>Actinopterygii</taxon>
        <taxon>Neopterygii</taxon>
        <taxon>Teleostei</taxon>
        <taxon>Neoteleostei</taxon>
        <taxon>Acanthomorphata</taxon>
        <taxon>Eupercaria</taxon>
        <taxon>Labriformes</taxon>
        <taxon>Labridae</taxon>
        <taxon>Xyrichtys</taxon>
    </lineage>
</organism>
<reference evidence="1" key="1">
    <citation type="submission" date="2023-08" db="EMBL/GenBank/DDBJ databases">
        <authorList>
            <person name="Alioto T."/>
            <person name="Alioto T."/>
            <person name="Gomez Garrido J."/>
        </authorList>
    </citation>
    <scope>NUCLEOTIDE SEQUENCE</scope>
</reference>
<gene>
    <name evidence="1" type="ORF">XNOV1_A028938</name>
</gene>
<proteinExistence type="predicted"/>